<sequence>MPRQKMANTAVTHKAKEEDILECFLYPKFCYASDPDAVTEAKLSEEIAKYNEEIALFIADHIWHGDSLNFRPRTKQAMLLNRILEGSAVEEDYHTLPHIYANLRFDEDIGDEWLTVFLIFRLTKVFDGLIARVVDSDGEFLLIEAANVLPLWASPETCQDRVFIHNGDIHVIRERGTSFPNLLNNIHGKPHISKMSEKVQLVLQKRIGIYPDEIQKRKHKTRAFLPEKAASILRLEPRLVAPVIRTICHSDPVERKVCRAMRYFPPEQRTMVNVRMTKCLYAMATHCRYTGDPRTGWNIPPATCSKYNAHVLGVKIACGLEMLVARANEERRKRTKEQSDVPDDAEKLKLNEPAYNAYLARLEANGYFRDLLEGSQEREKLLSTAKDYFLKHATLFGNLSDLYESDAQKVLEAWENIQTNDIEMHAQDETMLSPADSDSWLNVDPTQLETYLNQQWGNVKDRKLDQESLSLREKVQSFLNQTSDIDGVHFLGRKYTIVDFTLREQSMDNDMQDAEDGARIDFDADVFDSTLRGILDLVVPGGEGEFEGSSEGSLGGDDEDKGGEMDKYMRLLDSQLQSQMVKDESTVVNDDDNSADPVEANLRESIEAEAGGSGPTGNIIGGPVRRLMHLQLQSPTTVPPDLQS</sequence>
<dbReference type="PANTHER" id="PTHR13060">
    <property type="entry name" value="SGT1 PROTEIN HSGT1 SUPPRESSOR OF GCR2"/>
    <property type="match status" value="1"/>
</dbReference>
<name>A0A0J7KUH7_LASNI</name>
<evidence type="ECO:0000313" key="3">
    <source>
        <dbReference type="Proteomes" id="UP000036403"/>
    </source>
</evidence>
<dbReference type="OrthoDB" id="27237at2759"/>
<dbReference type="GO" id="GO:0005634">
    <property type="term" value="C:nucleus"/>
    <property type="evidence" value="ECO:0007669"/>
    <property type="project" value="TreeGrafter"/>
</dbReference>
<comment type="caution">
    <text evidence="2">The sequence shown here is derived from an EMBL/GenBank/DDBJ whole genome shotgun (WGS) entry which is preliminary data.</text>
</comment>
<reference evidence="2 3" key="1">
    <citation type="submission" date="2015-04" db="EMBL/GenBank/DDBJ databases">
        <title>Lasius niger genome sequencing.</title>
        <authorList>
            <person name="Konorov E.A."/>
            <person name="Nikitin M.A."/>
            <person name="Kirill M.V."/>
            <person name="Chang P."/>
        </authorList>
    </citation>
    <scope>NUCLEOTIDE SEQUENCE [LARGE SCALE GENOMIC DNA]</scope>
    <source>
        <tissue evidence="2">Whole</tissue>
    </source>
</reference>
<dbReference type="STRING" id="67767.A0A0J7KUH7"/>
<protein>
    <submittedName>
        <fullName evidence="2">Sgt1 protein ecdysoneless</fullName>
    </submittedName>
</protein>
<organism evidence="2 3">
    <name type="scientific">Lasius niger</name>
    <name type="common">Black garden ant</name>
    <dbReference type="NCBI Taxonomy" id="67767"/>
    <lineage>
        <taxon>Eukaryota</taxon>
        <taxon>Metazoa</taxon>
        <taxon>Ecdysozoa</taxon>
        <taxon>Arthropoda</taxon>
        <taxon>Hexapoda</taxon>
        <taxon>Insecta</taxon>
        <taxon>Pterygota</taxon>
        <taxon>Neoptera</taxon>
        <taxon>Endopterygota</taxon>
        <taxon>Hymenoptera</taxon>
        <taxon>Apocrita</taxon>
        <taxon>Aculeata</taxon>
        <taxon>Formicoidea</taxon>
        <taxon>Formicidae</taxon>
        <taxon>Formicinae</taxon>
        <taxon>Lasius</taxon>
        <taxon>Lasius</taxon>
    </lineage>
</organism>
<gene>
    <name evidence="2" type="ORF">RF55_5911</name>
</gene>
<feature type="region of interest" description="Disordered" evidence="1">
    <location>
        <begin position="542"/>
        <end position="564"/>
    </location>
</feature>
<dbReference type="EMBL" id="LBMM01003107">
    <property type="protein sequence ID" value="KMQ93956.1"/>
    <property type="molecule type" value="Genomic_DNA"/>
</dbReference>
<dbReference type="InterPro" id="IPR010770">
    <property type="entry name" value="Ecd"/>
</dbReference>
<dbReference type="Pfam" id="PF07093">
    <property type="entry name" value="SGT1"/>
    <property type="match status" value="1"/>
</dbReference>
<accession>A0A0J7KUH7</accession>
<evidence type="ECO:0000313" key="2">
    <source>
        <dbReference type="EMBL" id="KMQ93956.1"/>
    </source>
</evidence>
<evidence type="ECO:0000256" key="1">
    <source>
        <dbReference type="SAM" id="MobiDB-lite"/>
    </source>
</evidence>
<proteinExistence type="predicted"/>
<dbReference type="Proteomes" id="UP000036403">
    <property type="component" value="Unassembled WGS sequence"/>
</dbReference>
<keyword evidence="3" id="KW-1185">Reference proteome</keyword>
<dbReference type="AlphaFoldDB" id="A0A0J7KUH7"/>
<dbReference type="PANTHER" id="PTHR13060:SF0">
    <property type="entry name" value="PROTEIN ECDYSONELESS HOMOLOG"/>
    <property type="match status" value="1"/>
</dbReference>
<feature type="region of interest" description="Disordered" evidence="1">
    <location>
        <begin position="582"/>
        <end position="619"/>
    </location>
</feature>
<dbReference type="PaxDb" id="67767-A0A0J7KUH7"/>